<gene>
    <name evidence="1" type="ORF">AB4X21_05605</name>
</gene>
<sequence length="59" mass="7202">MNQNKELSCEFEYKNDLYRVYELDEDDSDYIRIVRESKKGMYKESTETVKKILDLDIEK</sequence>
<dbReference type="RefSeq" id="WP_369087607.1">
    <property type="nucleotide sequence ID" value="NZ_CP163380.1"/>
</dbReference>
<organism evidence="1">
    <name type="scientific">Streptococcus sp. CP1998</name>
    <dbReference type="NCBI Taxonomy" id="3238303"/>
    <lineage>
        <taxon>Bacteria</taxon>
        <taxon>Bacillati</taxon>
        <taxon>Bacillota</taxon>
        <taxon>Bacilli</taxon>
        <taxon>Lactobacillales</taxon>
        <taxon>Streptococcaceae</taxon>
        <taxon>Streptococcus</taxon>
    </lineage>
</organism>
<name>A0AB39LBR9_9STRE</name>
<dbReference type="EMBL" id="CP163380">
    <property type="protein sequence ID" value="XDP49063.1"/>
    <property type="molecule type" value="Genomic_DNA"/>
</dbReference>
<protein>
    <submittedName>
        <fullName evidence="1">Uncharacterized protein</fullName>
    </submittedName>
</protein>
<evidence type="ECO:0000313" key="1">
    <source>
        <dbReference type="EMBL" id="XDP49063.1"/>
    </source>
</evidence>
<dbReference type="AlphaFoldDB" id="A0AB39LBR9"/>
<proteinExistence type="predicted"/>
<accession>A0AB39LBR9</accession>
<reference evidence="1" key="1">
    <citation type="submission" date="2024-07" db="EMBL/GenBank/DDBJ databases">
        <authorList>
            <person name="Li G."/>
        </authorList>
    </citation>
    <scope>NUCLEOTIDE SEQUENCE</scope>
    <source>
        <strain evidence="1">CP1998</strain>
    </source>
</reference>